<feature type="domain" description="Integrase catalytic" evidence="1">
    <location>
        <begin position="105"/>
        <end position="273"/>
    </location>
</feature>
<proteinExistence type="predicted"/>
<gene>
    <name evidence="2" type="ORF">C7T86_24165</name>
</gene>
<dbReference type="GO" id="GO:0015074">
    <property type="term" value="P:DNA integration"/>
    <property type="evidence" value="ECO:0007669"/>
    <property type="project" value="InterPro"/>
</dbReference>
<accession>A0AA44YYL6</accession>
<reference evidence="2 3" key="1">
    <citation type="submission" date="2018-03" db="EMBL/GenBank/DDBJ databases">
        <title>Sequencing of reference strains of Xanthomonas.</title>
        <authorList>
            <person name="Studholme D.J."/>
            <person name="Vicente J."/>
            <person name="Sarris P."/>
        </authorList>
    </citation>
    <scope>NUCLEOTIDE SEQUENCE [LARGE SCALE GENOMIC DNA]</scope>
    <source>
        <strain evidence="2 3">WHRI 5232</strain>
    </source>
</reference>
<dbReference type="InterPro" id="IPR012337">
    <property type="entry name" value="RNaseH-like_sf"/>
</dbReference>
<evidence type="ECO:0000313" key="2">
    <source>
        <dbReference type="EMBL" id="PUE89323.1"/>
    </source>
</evidence>
<dbReference type="EMBL" id="PYJH01000132">
    <property type="protein sequence ID" value="PUE89323.1"/>
    <property type="molecule type" value="Genomic_DNA"/>
</dbReference>
<organism evidence="2 3">
    <name type="scientific">Xanthomonas campestris pv. malvacearum</name>
    <dbReference type="NCBI Taxonomy" id="86040"/>
    <lineage>
        <taxon>Bacteria</taxon>
        <taxon>Pseudomonadati</taxon>
        <taxon>Pseudomonadota</taxon>
        <taxon>Gammaproteobacteria</taxon>
        <taxon>Lysobacterales</taxon>
        <taxon>Lysobacteraceae</taxon>
        <taxon>Xanthomonas</taxon>
    </lineage>
</organism>
<dbReference type="InterPro" id="IPR050900">
    <property type="entry name" value="Transposase_IS3/IS150/IS904"/>
</dbReference>
<protein>
    <submittedName>
        <fullName evidence="2">IS3 family transposase</fullName>
    </submittedName>
</protein>
<dbReference type="GO" id="GO:0003676">
    <property type="term" value="F:nucleic acid binding"/>
    <property type="evidence" value="ECO:0007669"/>
    <property type="project" value="InterPro"/>
</dbReference>
<dbReference type="SUPFAM" id="SSF53098">
    <property type="entry name" value="Ribonuclease H-like"/>
    <property type="match status" value="1"/>
</dbReference>
<dbReference type="PANTHER" id="PTHR46889">
    <property type="entry name" value="TRANSPOSASE INSF FOR INSERTION SEQUENCE IS3B-RELATED"/>
    <property type="match status" value="1"/>
</dbReference>
<dbReference type="InterPro" id="IPR036397">
    <property type="entry name" value="RNaseH_sf"/>
</dbReference>
<dbReference type="Proteomes" id="UP000251513">
    <property type="component" value="Unassembled WGS sequence"/>
</dbReference>
<comment type="caution">
    <text evidence="2">The sequence shown here is derived from an EMBL/GenBank/DDBJ whole genome shotgun (WGS) entry which is preliminary data.</text>
</comment>
<dbReference type="InterPro" id="IPR001584">
    <property type="entry name" value="Integrase_cat-core"/>
</dbReference>
<dbReference type="AlphaFoldDB" id="A0AA44YYL6"/>
<sequence>MMVTIQQGLRTDGFEVSMVKLCRWFGVARRSVYYRPIKAPPSVRPELAGPIKALIEEEPSFGYRTVAGLLGMNKNTVQRVFQLMGWQVRKRSMGMRPRIQALPSVAQAPDERWATDLCRIWGGRDGWLTLALVIDCCTRQLLGWHLSRTGKASTAAAALEQALITRFGALGRVPTSFLLRSDNGLVFTSRHYTRLVRSYGLQQEFITPHCPQQNGMVERVIRTLKEQCIHRHRFESQQHATRVIGDWIQFYNHRRPHQALGMKTPAEAYALAA</sequence>
<evidence type="ECO:0000313" key="3">
    <source>
        <dbReference type="Proteomes" id="UP000251513"/>
    </source>
</evidence>
<dbReference type="PANTHER" id="PTHR46889:SF4">
    <property type="entry name" value="TRANSPOSASE INSO FOR INSERTION SEQUENCE ELEMENT IS911B-RELATED"/>
    <property type="match status" value="1"/>
</dbReference>
<name>A0AA44YYL6_XANCM</name>
<evidence type="ECO:0000259" key="1">
    <source>
        <dbReference type="PROSITE" id="PS50994"/>
    </source>
</evidence>
<dbReference type="Gene3D" id="3.30.420.10">
    <property type="entry name" value="Ribonuclease H-like superfamily/Ribonuclease H"/>
    <property type="match status" value="1"/>
</dbReference>
<dbReference type="InterPro" id="IPR048020">
    <property type="entry name" value="Transpos_IS3"/>
</dbReference>
<dbReference type="Pfam" id="PF13683">
    <property type="entry name" value="rve_3"/>
    <property type="match status" value="1"/>
</dbReference>
<dbReference type="PROSITE" id="PS50994">
    <property type="entry name" value="INTEGRASE"/>
    <property type="match status" value="1"/>
</dbReference>
<dbReference type="NCBIfam" id="NF033516">
    <property type="entry name" value="transpos_IS3"/>
    <property type="match status" value="1"/>
</dbReference>